<accession>A0ACC3SQ89</accession>
<evidence type="ECO:0000313" key="1">
    <source>
        <dbReference type="EMBL" id="KAK9233750.1"/>
    </source>
</evidence>
<organism evidence="1 2">
    <name type="scientific">Lipomyces kononenkoae</name>
    <name type="common">Yeast</name>
    <dbReference type="NCBI Taxonomy" id="34357"/>
    <lineage>
        <taxon>Eukaryota</taxon>
        <taxon>Fungi</taxon>
        <taxon>Dikarya</taxon>
        <taxon>Ascomycota</taxon>
        <taxon>Saccharomycotina</taxon>
        <taxon>Lipomycetes</taxon>
        <taxon>Lipomycetales</taxon>
        <taxon>Lipomycetaceae</taxon>
        <taxon>Lipomyces</taxon>
    </lineage>
</organism>
<sequence length="95" mass="10317">MGFDMGLSSGPVIREADLDGNCPCLVNYNGADDCEFSHNWSIRKKIWVTSIIAVFSLIATVASSIFGTAQKEIMAEFGSVRNGHPRHNSVLDVPC</sequence>
<dbReference type="EMBL" id="MU971625">
    <property type="protein sequence ID" value="KAK9233750.1"/>
    <property type="molecule type" value="Genomic_DNA"/>
</dbReference>
<gene>
    <name evidence="1" type="ORF">V1525DRAFT_138217</name>
</gene>
<proteinExistence type="predicted"/>
<evidence type="ECO:0000313" key="2">
    <source>
        <dbReference type="Proteomes" id="UP001433508"/>
    </source>
</evidence>
<reference evidence="2" key="1">
    <citation type="journal article" date="2024" name="Front. Bioeng. Biotechnol.">
        <title>Genome-scale model development and genomic sequencing of the oleaginous clade Lipomyces.</title>
        <authorList>
            <person name="Czajka J.J."/>
            <person name="Han Y."/>
            <person name="Kim J."/>
            <person name="Mondo S.J."/>
            <person name="Hofstad B.A."/>
            <person name="Robles A."/>
            <person name="Haridas S."/>
            <person name="Riley R."/>
            <person name="LaButti K."/>
            <person name="Pangilinan J."/>
            <person name="Andreopoulos W."/>
            <person name="Lipzen A."/>
            <person name="Yan J."/>
            <person name="Wang M."/>
            <person name="Ng V."/>
            <person name="Grigoriev I.V."/>
            <person name="Spatafora J.W."/>
            <person name="Magnuson J.K."/>
            <person name="Baker S.E."/>
            <person name="Pomraning K.R."/>
        </authorList>
    </citation>
    <scope>NUCLEOTIDE SEQUENCE [LARGE SCALE GENOMIC DNA]</scope>
    <source>
        <strain evidence="2">CBS 7786</strain>
    </source>
</reference>
<name>A0ACC3SQ89_LIPKO</name>
<dbReference type="Proteomes" id="UP001433508">
    <property type="component" value="Unassembled WGS sequence"/>
</dbReference>
<protein>
    <submittedName>
        <fullName evidence="1">Uncharacterized protein</fullName>
    </submittedName>
</protein>
<comment type="caution">
    <text evidence="1">The sequence shown here is derived from an EMBL/GenBank/DDBJ whole genome shotgun (WGS) entry which is preliminary data.</text>
</comment>
<keyword evidence="2" id="KW-1185">Reference proteome</keyword>